<proteinExistence type="predicted"/>
<accession>A0AAE3FJ32</accession>
<dbReference type="SUPFAM" id="SSF50129">
    <property type="entry name" value="GroES-like"/>
    <property type="match status" value="1"/>
</dbReference>
<sequence length="293" mass="32024">MISILFNQGIIPADVVERPIEEDFVSITPQRVLLSAIENSIFVGFLWARPWTIIGSIGIGKVDEVGLSVDEGLKGKTVLVLPYSPKYGGIGTEINGLLVEKANVPLDSIVTLPENPPDKLLLYPFASVALQIKEHAEGKEVLILGSGLTALLTYLALKDSATLGIYSDEDVRLPYAQKIKKSDKKWDVIVISTMRGWARAVADSLVKDNGKIVIPKFLNSWPAIVPKNPLFVPPLPRDDVIPFLNREVTDKLFEENVGYADDVISAIPTPKNGVIVDVKKALKKAVELYSLSS</sequence>
<comment type="caution">
    <text evidence="1">The sequence shown here is derived from an EMBL/GenBank/DDBJ whole genome shotgun (WGS) entry which is preliminary data.</text>
</comment>
<gene>
    <name evidence="1" type="ORF">TQ35_000145</name>
</gene>
<dbReference type="Gene3D" id="3.90.180.10">
    <property type="entry name" value="Medium-chain alcohol dehydrogenases, catalytic domain"/>
    <property type="match status" value="1"/>
</dbReference>
<dbReference type="InterPro" id="IPR011032">
    <property type="entry name" value="GroES-like_sf"/>
</dbReference>
<protein>
    <submittedName>
        <fullName evidence="1">Zinc-binding alcohol dehydrogenase family protein</fullName>
    </submittedName>
</protein>
<evidence type="ECO:0000313" key="1">
    <source>
        <dbReference type="EMBL" id="MCL7342988.1"/>
    </source>
</evidence>
<dbReference type="EMBL" id="JZWS02000001">
    <property type="protein sequence ID" value="MCL7342988.1"/>
    <property type="molecule type" value="Genomic_DNA"/>
</dbReference>
<name>A0AAE3FJ32_9CREN</name>
<reference evidence="1" key="1">
    <citation type="submission" date="2022-05" db="EMBL/GenBank/DDBJ databases">
        <title>Metagenome Sequencing of an Archaeal-Dominated Microbial Community from a Hot Spring at the Los Azufres Geothermal Field, Mexico.</title>
        <authorList>
            <person name="Marin-Paredes R."/>
            <person name="Martinez-Romero E."/>
            <person name="Servin-Garciduenas L.E."/>
        </authorList>
    </citation>
    <scope>NUCLEOTIDE SEQUENCE</scope>
    <source>
        <strain evidence="1">AZ1-454</strain>
    </source>
</reference>
<dbReference type="AlphaFoldDB" id="A0AAE3FJ32"/>
<organism evidence="1">
    <name type="scientific">Candidatus Aramenus sulfurataquae</name>
    <dbReference type="NCBI Taxonomy" id="1326980"/>
    <lineage>
        <taxon>Archaea</taxon>
        <taxon>Thermoproteota</taxon>
        <taxon>Thermoprotei</taxon>
        <taxon>Sulfolobales</taxon>
        <taxon>Sulfolobaceae</taxon>
        <taxon>Candidatus Aramenus</taxon>
    </lineage>
</organism>